<evidence type="ECO:0000256" key="1">
    <source>
        <dbReference type="SAM" id="SignalP"/>
    </source>
</evidence>
<dbReference type="EMBL" id="JAPDDP010000097">
    <property type="protein sequence ID" value="MDA0185069.1"/>
    <property type="molecule type" value="Genomic_DNA"/>
</dbReference>
<feature type="chain" id="PRO_5040949290" description="Calcium-binding protein" evidence="1">
    <location>
        <begin position="25"/>
        <end position="386"/>
    </location>
</feature>
<evidence type="ECO:0008006" key="4">
    <source>
        <dbReference type="Google" id="ProtNLM"/>
    </source>
</evidence>
<evidence type="ECO:0000313" key="3">
    <source>
        <dbReference type="Proteomes" id="UP001147653"/>
    </source>
</evidence>
<gene>
    <name evidence="2" type="ORF">OJ997_32490</name>
</gene>
<dbReference type="InterPro" id="IPR011049">
    <property type="entry name" value="Serralysin-like_metalloprot_C"/>
</dbReference>
<dbReference type="AlphaFoldDB" id="A0A9X3NFA2"/>
<dbReference type="RefSeq" id="WP_270029548.1">
    <property type="nucleotide sequence ID" value="NZ_JAPDDP010000097.1"/>
</dbReference>
<dbReference type="PRINTS" id="PR00313">
    <property type="entry name" value="CABNDNGRPT"/>
</dbReference>
<sequence>MRNACLLAAITVLVVVEPSFGAVAAEESRCVGSFCNTVVTYRGEPGEHNVLSIRPTEKPTEMVLSDTGATIRGCPAFEGGVRCQNLSGVVYAWLGDGDDQASRLNEVWGGAGNDRLASASRASGGPGDDVVTNVRMIHDDDGEAPGHDVYVGAAPPVDSVSSDTRAELHYDKRAVPVQLDLRPGQSTEDQVSGIPKIYGTKGADTFTGDDGPNELYGLGGRDVVRGLGGDDVLVGDTLDGGAGDDTLSGGSHGGRIRCGAGRDVVTAGPRAWVAADCESLRLADEDGVGPRVTLRLSMARATSSFVTGIEPCRCGATDRWTVRIGKTVVASLSPSRRHSTLRLNAAGQRLLRRSGRVRADVQIRVGRPAVRHRFTLDLDLRPTSER</sequence>
<protein>
    <recommendedName>
        <fullName evidence="4">Calcium-binding protein</fullName>
    </recommendedName>
</protein>
<reference evidence="2" key="1">
    <citation type="submission" date="2022-10" db="EMBL/GenBank/DDBJ databases">
        <title>The WGS of Solirubrobacter phytolaccae KCTC 29190.</title>
        <authorList>
            <person name="Jiang Z."/>
        </authorList>
    </citation>
    <scope>NUCLEOTIDE SEQUENCE</scope>
    <source>
        <strain evidence="2">KCTC 29190</strain>
    </source>
</reference>
<accession>A0A9X3NFA2</accession>
<dbReference type="GO" id="GO:0005509">
    <property type="term" value="F:calcium ion binding"/>
    <property type="evidence" value="ECO:0007669"/>
    <property type="project" value="InterPro"/>
</dbReference>
<feature type="signal peptide" evidence="1">
    <location>
        <begin position="1"/>
        <end position="24"/>
    </location>
</feature>
<proteinExistence type="predicted"/>
<keyword evidence="3" id="KW-1185">Reference proteome</keyword>
<organism evidence="2 3">
    <name type="scientific">Solirubrobacter phytolaccae</name>
    <dbReference type="NCBI Taxonomy" id="1404360"/>
    <lineage>
        <taxon>Bacteria</taxon>
        <taxon>Bacillati</taxon>
        <taxon>Actinomycetota</taxon>
        <taxon>Thermoleophilia</taxon>
        <taxon>Solirubrobacterales</taxon>
        <taxon>Solirubrobacteraceae</taxon>
        <taxon>Solirubrobacter</taxon>
    </lineage>
</organism>
<dbReference type="InterPro" id="IPR001343">
    <property type="entry name" value="Hemolysn_Ca-bd"/>
</dbReference>
<dbReference type="Pfam" id="PF00353">
    <property type="entry name" value="HemolysinCabind"/>
    <property type="match status" value="3"/>
</dbReference>
<dbReference type="SUPFAM" id="SSF51120">
    <property type="entry name" value="beta-Roll"/>
    <property type="match status" value="1"/>
</dbReference>
<dbReference type="Gene3D" id="2.150.10.10">
    <property type="entry name" value="Serralysin-like metalloprotease, C-terminal"/>
    <property type="match status" value="1"/>
</dbReference>
<name>A0A9X3NFA2_9ACTN</name>
<keyword evidence="1" id="KW-0732">Signal</keyword>
<evidence type="ECO:0000313" key="2">
    <source>
        <dbReference type="EMBL" id="MDA0185069.1"/>
    </source>
</evidence>
<dbReference type="Proteomes" id="UP001147653">
    <property type="component" value="Unassembled WGS sequence"/>
</dbReference>
<comment type="caution">
    <text evidence="2">The sequence shown here is derived from an EMBL/GenBank/DDBJ whole genome shotgun (WGS) entry which is preliminary data.</text>
</comment>